<dbReference type="Pfam" id="PF00076">
    <property type="entry name" value="RRM_1"/>
    <property type="match status" value="1"/>
</dbReference>
<gene>
    <name evidence="4" type="ORF">WJX72_002697</name>
</gene>
<dbReference type="Gene3D" id="3.30.70.330">
    <property type="match status" value="1"/>
</dbReference>
<feature type="region of interest" description="Disordered" evidence="2">
    <location>
        <begin position="56"/>
        <end position="121"/>
    </location>
</feature>
<dbReference type="InterPro" id="IPR035979">
    <property type="entry name" value="RBD_domain_sf"/>
</dbReference>
<dbReference type="PROSITE" id="PS50102">
    <property type="entry name" value="RRM"/>
    <property type="match status" value="1"/>
</dbReference>
<reference evidence="4 5" key="1">
    <citation type="journal article" date="2024" name="Nat. Commun.">
        <title>Phylogenomics reveals the evolutionary origins of lichenization in chlorophyte algae.</title>
        <authorList>
            <person name="Puginier C."/>
            <person name="Libourel C."/>
            <person name="Otte J."/>
            <person name="Skaloud P."/>
            <person name="Haon M."/>
            <person name="Grisel S."/>
            <person name="Petersen M."/>
            <person name="Berrin J.G."/>
            <person name="Delaux P.M."/>
            <person name="Dal Grande F."/>
            <person name="Keller J."/>
        </authorList>
    </citation>
    <scope>NUCLEOTIDE SEQUENCE [LARGE SCALE GENOMIC DNA]</scope>
    <source>
        <strain evidence="4 5">SAG 2043</strain>
    </source>
</reference>
<evidence type="ECO:0000259" key="3">
    <source>
        <dbReference type="PROSITE" id="PS50102"/>
    </source>
</evidence>
<feature type="compositionally biased region" description="Acidic residues" evidence="2">
    <location>
        <begin position="395"/>
        <end position="404"/>
    </location>
</feature>
<dbReference type="SUPFAM" id="SSF54928">
    <property type="entry name" value="RNA-binding domain, RBD"/>
    <property type="match status" value="1"/>
</dbReference>
<dbReference type="InterPro" id="IPR050441">
    <property type="entry name" value="RBM"/>
</dbReference>
<dbReference type="GO" id="GO:0003723">
    <property type="term" value="F:RNA binding"/>
    <property type="evidence" value="ECO:0007669"/>
    <property type="project" value="UniProtKB-UniRule"/>
</dbReference>
<keyword evidence="1" id="KW-0694">RNA-binding</keyword>
<feature type="region of interest" description="Disordered" evidence="2">
    <location>
        <begin position="349"/>
        <end position="406"/>
    </location>
</feature>
<protein>
    <recommendedName>
        <fullName evidence="3">RRM domain-containing protein</fullName>
    </recommendedName>
</protein>
<proteinExistence type="predicted"/>
<comment type="caution">
    <text evidence="4">The sequence shown here is derived from an EMBL/GenBank/DDBJ whole genome shotgun (WGS) entry which is preliminary data.</text>
</comment>
<evidence type="ECO:0000256" key="1">
    <source>
        <dbReference type="PROSITE-ProRule" id="PRU00176"/>
    </source>
</evidence>
<name>A0AAW1P1T8_9CHLO</name>
<evidence type="ECO:0000313" key="5">
    <source>
        <dbReference type="Proteomes" id="UP001489004"/>
    </source>
</evidence>
<feature type="compositionally biased region" description="Polar residues" evidence="2">
    <location>
        <begin position="112"/>
        <end position="121"/>
    </location>
</feature>
<evidence type="ECO:0000256" key="2">
    <source>
        <dbReference type="SAM" id="MobiDB-lite"/>
    </source>
</evidence>
<keyword evidence="5" id="KW-1185">Reference proteome</keyword>
<dbReference type="SMART" id="SM00360">
    <property type="entry name" value="RRM"/>
    <property type="match status" value="1"/>
</dbReference>
<evidence type="ECO:0000313" key="4">
    <source>
        <dbReference type="EMBL" id="KAK9804235.1"/>
    </source>
</evidence>
<feature type="domain" description="RRM" evidence="3">
    <location>
        <begin position="414"/>
        <end position="496"/>
    </location>
</feature>
<feature type="region of interest" description="Disordered" evidence="2">
    <location>
        <begin position="276"/>
        <end position="305"/>
    </location>
</feature>
<dbReference type="Proteomes" id="UP001489004">
    <property type="component" value="Unassembled WGS sequence"/>
</dbReference>
<sequence>MRSLETISETRDFIRGRARPPAVQQPPATTLSARAAAAAEAAIPLAHAQPMAFQAMQPSSAPHEPRQRTTDDSRLDLGPQSRPLNGGSGWQGQALQQRSSSMPSSNPRMQPGQSLSPSLMQHIKQMQSASAWPGHQDLMGWGLGSPQSPPPAQMLPFGMMPYPQYVAPMAPYYMVSGMVPAGMAPYGYAAGQYSAIPMMPGTESPGFVPKGMQPIYMAPMTEQQWHMMQQQQQWMYYQQLSAQSAAMRPGRSASMPSTPISASAFRAHIQAGAAAHMQGAAAKPPTWPATLSGEEAQGQALRPQLRQDVRQDLSRCAQSMPIVDGGQFRAAAAAAAIAACPAAAYPYPEQPGKAKKGSKGGSGGGSSAAAPSAPSSPADPPAAAPAAAAEAEHAEGEEEGGLETDEAKRSLPVLTLYVGNLPPTVDEYALAAPFGVFGPITNIQVIRDKNSYASRGFAFVTYAHPMYASIAIEHMDGMPLHGHFQGREIKVGPSNRG</sequence>
<feature type="compositionally biased region" description="Low complexity" evidence="2">
    <location>
        <begin position="96"/>
        <end position="111"/>
    </location>
</feature>
<feature type="region of interest" description="Disordered" evidence="2">
    <location>
        <begin position="1"/>
        <end position="38"/>
    </location>
</feature>
<accession>A0AAW1P1T8</accession>
<feature type="compositionally biased region" description="Low complexity" evidence="2">
    <location>
        <begin position="367"/>
        <end position="376"/>
    </location>
</feature>
<feature type="compositionally biased region" description="Basic and acidic residues" evidence="2">
    <location>
        <begin position="63"/>
        <end position="75"/>
    </location>
</feature>
<feature type="compositionally biased region" description="Low complexity" evidence="2">
    <location>
        <begin position="19"/>
        <end position="38"/>
    </location>
</feature>
<dbReference type="InterPro" id="IPR012677">
    <property type="entry name" value="Nucleotide-bd_a/b_plait_sf"/>
</dbReference>
<dbReference type="EMBL" id="JALJOR010000018">
    <property type="protein sequence ID" value="KAK9804235.1"/>
    <property type="molecule type" value="Genomic_DNA"/>
</dbReference>
<dbReference type="PANTHER" id="PTHR48034">
    <property type="entry name" value="TRANSFORMER-2 SEX-DETERMINING PROTEIN-RELATED"/>
    <property type="match status" value="1"/>
</dbReference>
<dbReference type="InterPro" id="IPR000504">
    <property type="entry name" value="RRM_dom"/>
</dbReference>
<dbReference type="CDD" id="cd00590">
    <property type="entry name" value="RRM_SF"/>
    <property type="match status" value="1"/>
</dbReference>
<organism evidence="4 5">
    <name type="scientific">[Myrmecia] bisecta</name>
    <dbReference type="NCBI Taxonomy" id="41462"/>
    <lineage>
        <taxon>Eukaryota</taxon>
        <taxon>Viridiplantae</taxon>
        <taxon>Chlorophyta</taxon>
        <taxon>core chlorophytes</taxon>
        <taxon>Trebouxiophyceae</taxon>
        <taxon>Trebouxiales</taxon>
        <taxon>Trebouxiaceae</taxon>
        <taxon>Myrmecia</taxon>
    </lineage>
</organism>
<dbReference type="AlphaFoldDB" id="A0AAW1P1T8"/>